<dbReference type="PANTHER" id="PTHR10812">
    <property type="entry name" value="TRANSCRIPTION FACTOR AP-2"/>
    <property type="match status" value="1"/>
</dbReference>
<name>A0A3P8VMK3_CYNSE</name>
<keyword evidence="16" id="KW-0812">Transmembrane</keyword>
<evidence type="ECO:0000256" key="16">
    <source>
        <dbReference type="SAM" id="Phobius"/>
    </source>
</evidence>
<evidence type="ECO:0000256" key="12">
    <source>
        <dbReference type="ARBA" id="ARBA00030545"/>
    </source>
</evidence>
<evidence type="ECO:0000256" key="11">
    <source>
        <dbReference type="ARBA" id="ARBA00023242"/>
    </source>
</evidence>
<evidence type="ECO:0000256" key="4">
    <source>
        <dbReference type="ARBA" id="ARBA00022499"/>
    </source>
</evidence>
<evidence type="ECO:0000256" key="14">
    <source>
        <dbReference type="ARBA" id="ARBA00033361"/>
    </source>
</evidence>
<dbReference type="InterPro" id="IPR013854">
    <property type="entry name" value="TF_AP2_C"/>
</dbReference>
<dbReference type="InterPro" id="IPR004979">
    <property type="entry name" value="TF_AP2"/>
</dbReference>
<dbReference type="Ensembl" id="ENSCSET00000014636.1">
    <property type="protein sequence ID" value="ENSCSEP00000014466.1"/>
    <property type="gene ID" value="ENSCSEG00000009291.1"/>
</dbReference>
<dbReference type="Pfam" id="PF03299">
    <property type="entry name" value="TF_AP-2"/>
    <property type="match status" value="1"/>
</dbReference>
<keyword evidence="11" id="KW-0539">Nucleus</keyword>
<evidence type="ECO:0000259" key="17">
    <source>
        <dbReference type="Pfam" id="PF03299"/>
    </source>
</evidence>
<feature type="region of interest" description="Disordered" evidence="15">
    <location>
        <begin position="16"/>
        <end position="114"/>
    </location>
</feature>
<reference evidence="18" key="3">
    <citation type="submission" date="2025-09" db="UniProtKB">
        <authorList>
            <consortium name="Ensembl"/>
        </authorList>
    </citation>
    <scope>IDENTIFICATION</scope>
</reference>
<evidence type="ECO:0000256" key="1">
    <source>
        <dbReference type="ARBA" id="ARBA00004123"/>
    </source>
</evidence>
<evidence type="ECO:0000256" key="3">
    <source>
        <dbReference type="ARBA" id="ARBA00020965"/>
    </source>
</evidence>
<keyword evidence="5" id="KW-0597">Phosphoprotein</keyword>
<evidence type="ECO:0000256" key="7">
    <source>
        <dbReference type="ARBA" id="ARBA00023015"/>
    </source>
</evidence>
<protein>
    <recommendedName>
        <fullName evidence="3">Transcription factor AP-2-alpha</fullName>
    </recommendedName>
    <alternativeName>
        <fullName evidence="14">AP-2 transcription factor</fullName>
    </alternativeName>
    <alternativeName>
        <fullName evidence="12">Activating enhancer-binding protein 2-alpha</fullName>
    </alternativeName>
    <alternativeName>
        <fullName evidence="13">Activator protein 2</fullName>
    </alternativeName>
</protein>
<feature type="transmembrane region" description="Helical" evidence="16">
    <location>
        <begin position="379"/>
        <end position="401"/>
    </location>
</feature>
<sequence>MKMLWKLTDNIKYEDCEDRHDGTSNGTARLPQLGGVGQSPYTSAPPLSHTPNSDFQPPYFPPPYQPIYPQSQDPYSHVNDPYSLNSLHAQPQPQHPSWPGQRQSQESGLLHQHRSLPHQLCREYRREVLLPSGHGLDTGLSDSIPIHGIPHSLDDVQSVDDQGIHIPDQTVIKKGPVSLSKNNNVSSIPVNKDGLFGGVVNPNEVFCSVPGRLSLLSSTSKYKVTVAEVQRRLSPPECLNASLLGGVLRRAKSKNGGRSLREKLDKIGLNLPAGRRKAANVTLLTSLVEGKSTVVNHVLALDAPAIPALSRSSSPSPSVSHSCSQSLSLSLSPSLSLSLALPLLLPPSQTRSVSLSLYLSPSLSLSLALPLLLPPSPTLALSLSLPLPPLFLSLSFFLCVLNQHMHSSV</sequence>
<keyword evidence="16" id="KW-0472">Membrane</keyword>
<evidence type="ECO:0000256" key="15">
    <source>
        <dbReference type="SAM" id="MobiDB-lite"/>
    </source>
</evidence>
<comment type="subcellular location">
    <subcellularLocation>
        <location evidence="1">Nucleus</location>
    </subcellularLocation>
</comment>
<keyword evidence="16" id="KW-1133">Transmembrane helix</keyword>
<dbReference type="AlphaFoldDB" id="A0A3P8VMK3"/>
<reference evidence="18" key="2">
    <citation type="submission" date="2025-08" db="UniProtKB">
        <authorList>
            <consortium name="Ensembl"/>
        </authorList>
    </citation>
    <scope>IDENTIFICATION</scope>
</reference>
<feature type="compositionally biased region" description="Polar residues" evidence="15">
    <location>
        <begin position="82"/>
        <end position="92"/>
    </location>
</feature>
<keyword evidence="19" id="KW-1185">Reference proteome</keyword>
<organism evidence="18 19">
    <name type="scientific">Cynoglossus semilaevis</name>
    <name type="common">Tongue sole</name>
    <dbReference type="NCBI Taxonomy" id="244447"/>
    <lineage>
        <taxon>Eukaryota</taxon>
        <taxon>Metazoa</taxon>
        <taxon>Chordata</taxon>
        <taxon>Craniata</taxon>
        <taxon>Vertebrata</taxon>
        <taxon>Euteleostomi</taxon>
        <taxon>Actinopterygii</taxon>
        <taxon>Neopterygii</taxon>
        <taxon>Teleostei</taxon>
        <taxon>Neoteleostei</taxon>
        <taxon>Acanthomorphata</taxon>
        <taxon>Carangaria</taxon>
        <taxon>Pleuronectiformes</taxon>
        <taxon>Pleuronectoidei</taxon>
        <taxon>Cynoglossidae</taxon>
        <taxon>Cynoglossinae</taxon>
        <taxon>Cynoglossus</taxon>
    </lineage>
</organism>
<dbReference type="InterPro" id="IPR008121">
    <property type="entry name" value="TF_AP2_alpha_N"/>
</dbReference>
<keyword evidence="7" id="KW-0805">Transcription regulation</keyword>
<dbReference type="GO" id="GO:0000977">
    <property type="term" value="F:RNA polymerase II transcription regulatory region sequence-specific DNA binding"/>
    <property type="evidence" value="ECO:0007669"/>
    <property type="project" value="TreeGrafter"/>
</dbReference>
<evidence type="ECO:0000256" key="6">
    <source>
        <dbReference type="ARBA" id="ARBA00022843"/>
    </source>
</evidence>
<dbReference type="PRINTS" id="PR01748">
    <property type="entry name" value="AP2TNSCPFCT"/>
</dbReference>
<dbReference type="Proteomes" id="UP000265120">
    <property type="component" value="Chromosome 3"/>
</dbReference>
<evidence type="ECO:0000256" key="5">
    <source>
        <dbReference type="ARBA" id="ARBA00022553"/>
    </source>
</evidence>
<dbReference type="GO" id="GO:0000981">
    <property type="term" value="F:DNA-binding transcription factor activity, RNA polymerase II-specific"/>
    <property type="evidence" value="ECO:0007669"/>
    <property type="project" value="TreeGrafter"/>
</dbReference>
<dbReference type="PRINTS" id="PR01749">
    <property type="entry name" value="AP2ATNSCPFCT"/>
</dbReference>
<accession>A0A3P8VMK3</accession>
<evidence type="ECO:0000256" key="13">
    <source>
        <dbReference type="ARBA" id="ARBA00030711"/>
    </source>
</evidence>
<comment type="similarity">
    <text evidence="2">Belongs to the AP-2 family.</text>
</comment>
<feature type="domain" description="Transcription factor AP-2 C-terminal" evidence="17">
    <location>
        <begin position="206"/>
        <end position="291"/>
    </location>
</feature>
<proteinExistence type="inferred from homology"/>
<evidence type="ECO:0000313" key="19">
    <source>
        <dbReference type="Proteomes" id="UP000265120"/>
    </source>
</evidence>
<evidence type="ECO:0000256" key="8">
    <source>
        <dbReference type="ARBA" id="ARBA00023125"/>
    </source>
</evidence>
<evidence type="ECO:0000256" key="9">
    <source>
        <dbReference type="ARBA" id="ARBA00023159"/>
    </source>
</evidence>
<keyword evidence="9" id="KW-0010">Activator</keyword>
<evidence type="ECO:0000313" key="18">
    <source>
        <dbReference type="Ensembl" id="ENSCSEP00000014466.1"/>
    </source>
</evidence>
<dbReference type="GO" id="GO:0005634">
    <property type="term" value="C:nucleus"/>
    <property type="evidence" value="ECO:0007669"/>
    <property type="project" value="UniProtKB-SubCell"/>
</dbReference>
<dbReference type="GO" id="GO:0042127">
    <property type="term" value="P:regulation of cell population proliferation"/>
    <property type="evidence" value="ECO:0007669"/>
    <property type="project" value="TreeGrafter"/>
</dbReference>
<evidence type="ECO:0000256" key="2">
    <source>
        <dbReference type="ARBA" id="ARBA00007770"/>
    </source>
</evidence>
<keyword evidence="4" id="KW-1017">Isopeptide bond</keyword>
<keyword evidence="6" id="KW-0832">Ubl conjugation</keyword>
<reference evidence="18 19" key="1">
    <citation type="journal article" date="2014" name="Nat. Genet.">
        <title>Whole-genome sequence of a flatfish provides insights into ZW sex chromosome evolution and adaptation to a benthic lifestyle.</title>
        <authorList>
            <person name="Chen S."/>
            <person name="Zhang G."/>
            <person name="Shao C."/>
            <person name="Huang Q."/>
            <person name="Liu G."/>
            <person name="Zhang P."/>
            <person name="Song W."/>
            <person name="An N."/>
            <person name="Chalopin D."/>
            <person name="Volff J.N."/>
            <person name="Hong Y."/>
            <person name="Li Q."/>
            <person name="Sha Z."/>
            <person name="Zhou H."/>
            <person name="Xie M."/>
            <person name="Yu Q."/>
            <person name="Liu Y."/>
            <person name="Xiang H."/>
            <person name="Wang N."/>
            <person name="Wu K."/>
            <person name="Yang C."/>
            <person name="Zhou Q."/>
            <person name="Liao X."/>
            <person name="Yang L."/>
            <person name="Hu Q."/>
            <person name="Zhang J."/>
            <person name="Meng L."/>
            <person name="Jin L."/>
            <person name="Tian Y."/>
            <person name="Lian J."/>
            <person name="Yang J."/>
            <person name="Miao G."/>
            <person name="Liu S."/>
            <person name="Liang Z."/>
            <person name="Yan F."/>
            <person name="Li Y."/>
            <person name="Sun B."/>
            <person name="Zhang H."/>
            <person name="Zhang J."/>
            <person name="Zhu Y."/>
            <person name="Du M."/>
            <person name="Zhao Y."/>
            <person name="Schartl M."/>
            <person name="Tang Q."/>
            <person name="Wang J."/>
        </authorList>
    </citation>
    <scope>NUCLEOTIDE SEQUENCE</scope>
</reference>
<keyword evidence="10" id="KW-0804">Transcription</keyword>
<dbReference type="PANTHER" id="PTHR10812:SF8">
    <property type="entry name" value="TRANSCRIPTION FACTOR AP-2-ALPHA"/>
    <property type="match status" value="1"/>
</dbReference>
<dbReference type="GeneTree" id="ENSGT00950000182848"/>
<keyword evidence="8" id="KW-0238">DNA-binding</keyword>
<evidence type="ECO:0000256" key="10">
    <source>
        <dbReference type="ARBA" id="ARBA00023163"/>
    </source>
</evidence>